<dbReference type="GO" id="GO:0006749">
    <property type="term" value="P:glutathione metabolic process"/>
    <property type="evidence" value="ECO:0007669"/>
    <property type="project" value="InterPro"/>
</dbReference>
<dbReference type="InterPro" id="IPR051682">
    <property type="entry name" value="Mito_Persulfide_Diox"/>
</dbReference>
<dbReference type="PANTHER" id="PTHR43084">
    <property type="entry name" value="PERSULFIDE DIOXYGENASE ETHE1"/>
    <property type="match status" value="1"/>
</dbReference>
<protein>
    <recommendedName>
        <fullName evidence="12">persulfide dioxygenase</fullName>
        <ecNumber evidence="12">1.13.11.18</ecNumber>
    </recommendedName>
    <alternativeName>
        <fullName evidence="13">Sulfur dioxygenase ETHE1</fullName>
    </alternativeName>
</protein>
<dbReference type="AlphaFoldDB" id="A0AAN7N3X9"/>
<sequence length="299" mass="32665">MFRVVGLLGRSFSPYSSSLGAQKILYPLFSYCPQSPFPHHLSPFGRTGMATAAYAPEPKLLFRQLFECESSTYTYLLADISHPDKPAVLIDPVDVTVDRDLNLIRELGLKLVYAMNTHVHADHITGTGLLKSKVPHVKSVLAKAGGGRADILIGPGDKISFGDLFLEVRATPGHTLGCVTYVTGDGPSQPQPRMAFTGDALLVRGCGRTDFQNGSSEQLYHSVHSQIFTLPKNTLLYPGHDYKGYTVSTVGEELQYNTRLTKDVETFKSIMANLNLARPNKMDIAVPANLVCGLQDLLP</sequence>
<comment type="similarity">
    <text evidence="3">Belongs to the metallo-beta-lactamase superfamily. Glyoxalase II family.</text>
</comment>
<evidence type="ECO:0000256" key="1">
    <source>
        <dbReference type="ARBA" id="ARBA00001954"/>
    </source>
</evidence>
<dbReference type="Proteomes" id="UP001346149">
    <property type="component" value="Unassembled WGS sequence"/>
</dbReference>
<evidence type="ECO:0000256" key="2">
    <source>
        <dbReference type="ARBA" id="ARBA00004173"/>
    </source>
</evidence>
<evidence type="ECO:0000256" key="5">
    <source>
        <dbReference type="ARBA" id="ARBA00022946"/>
    </source>
</evidence>
<dbReference type="SUPFAM" id="SSF56281">
    <property type="entry name" value="Metallo-hydrolase/oxidoreductase"/>
    <property type="match status" value="1"/>
</dbReference>
<comment type="catalytic activity">
    <reaction evidence="11">
        <text>S-sulfanylglutathione + O2 + H2O = sulfite + glutathione + 2 H(+)</text>
        <dbReference type="Rhea" id="RHEA:12981"/>
        <dbReference type="ChEBI" id="CHEBI:15377"/>
        <dbReference type="ChEBI" id="CHEBI:15378"/>
        <dbReference type="ChEBI" id="CHEBI:15379"/>
        <dbReference type="ChEBI" id="CHEBI:17359"/>
        <dbReference type="ChEBI" id="CHEBI:57925"/>
        <dbReference type="ChEBI" id="CHEBI:58905"/>
        <dbReference type="EC" id="1.13.11.18"/>
    </reaction>
</comment>
<keyword evidence="10" id="KW-0496">Mitochondrion</keyword>
<dbReference type="EC" id="1.13.11.18" evidence="12"/>
<feature type="domain" description="Metallo-beta-lactamase" evidence="14">
    <location>
        <begin position="71"/>
        <end position="240"/>
    </location>
</feature>
<dbReference type="GO" id="GO:0050313">
    <property type="term" value="F:sulfur dioxygenase activity"/>
    <property type="evidence" value="ECO:0007669"/>
    <property type="project" value="UniProtKB-EC"/>
</dbReference>
<dbReference type="Pfam" id="PF00753">
    <property type="entry name" value="Lactamase_B"/>
    <property type="match status" value="1"/>
</dbReference>
<keyword evidence="5" id="KW-0809">Transit peptide</keyword>
<comment type="cofactor">
    <cofactor evidence="1">
        <name>Fe(2+)</name>
        <dbReference type="ChEBI" id="CHEBI:29033"/>
    </cofactor>
</comment>
<keyword evidence="6" id="KW-0223">Dioxygenase</keyword>
<accession>A0AAN7N3X9</accession>
<dbReference type="GO" id="GO:0070813">
    <property type="term" value="P:hydrogen sulfide metabolic process"/>
    <property type="evidence" value="ECO:0007669"/>
    <property type="project" value="TreeGrafter"/>
</dbReference>
<dbReference type="EMBL" id="JAXQNO010000001">
    <property type="protein sequence ID" value="KAK4803603.1"/>
    <property type="molecule type" value="Genomic_DNA"/>
</dbReference>
<dbReference type="GO" id="GO:0046872">
    <property type="term" value="F:metal ion binding"/>
    <property type="evidence" value="ECO:0007669"/>
    <property type="project" value="UniProtKB-KW"/>
</dbReference>
<keyword evidence="8" id="KW-0560">Oxidoreductase</keyword>
<evidence type="ECO:0000256" key="12">
    <source>
        <dbReference type="ARBA" id="ARBA00066686"/>
    </source>
</evidence>
<keyword evidence="7" id="KW-0007">Acetylation</keyword>
<dbReference type="InterPro" id="IPR001279">
    <property type="entry name" value="Metallo-B-lactamas"/>
</dbReference>
<organism evidence="15 16">
    <name type="scientific">Trapa natans</name>
    <name type="common">Water chestnut</name>
    <dbReference type="NCBI Taxonomy" id="22666"/>
    <lineage>
        <taxon>Eukaryota</taxon>
        <taxon>Viridiplantae</taxon>
        <taxon>Streptophyta</taxon>
        <taxon>Embryophyta</taxon>
        <taxon>Tracheophyta</taxon>
        <taxon>Spermatophyta</taxon>
        <taxon>Magnoliopsida</taxon>
        <taxon>eudicotyledons</taxon>
        <taxon>Gunneridae</taxon>
        <taxon>Pentapetalae</taxon>
        <taxon>rosids</taxon>
        <taxon>malvids</taxon>
        <taxon>Myrtales</taxon>
        <taxon>Lythraceae</taxon>
        <taxon>Trapa</taxon>
    </lineage>
</organism>
<evidence type="ECO:0000256" key="10">
    <source>
        <dbReference type="ARBA" id="ARBA00023128"/>
    </source>
</evidence>
<proteinExistence type="inferred from homology"/>
<dbReference type="SMART" id="SM00849">
    <property type="entry name" value="Lactamase_B"/>
    <property type="match status" value="1"/>
</dbReference>
<evidence type="ECO:0000256" key="11">
    <source>
        <dbReference type="ARBA" id="ARBA00050990"/>
    </source>
</evidence>
<evidence type="ECO:0000256" key="6">
    <source>
        <dbReference type="ARBA" id="ARBA00022964"/>
    </source>
</evidence>
<dbReference type="FunFam" id="3.60.15.10:FF:000013">
    <property type="entry name" value="Persulfide dioxygenase ETHE1, mitochondrial"/>
    <property type="match status" value="1"/>
</dbReference>
<evidence type="ECO:0000256" key="8">
    <source>
        <dbReference type="ARBA" id="ARBA00023002"/>
    </source>
</evidence>
<evidence type="ECO:0000313" key="15">
    <source>
        <dbReference type="EMBL" id="KAK4803603.1"/>
    </source>
</evidence>
<evidence type="ECO:0000256" key="4">
    <source>
        <dbReference type="ARBA" id="ARBA00022723"/>
    </source>
</evidence>
<gene>
    <name evidence="15" type="ORF">SAY86_003420</name>
</gene>
<dbReference type="InterPro" id="IPR044528">
    <property type="entry name" value="POD-like_MBL-fold"/>
</dbReference>
<dbReference type="Gene3D" id="3.60.15.10">
    <property type="entry name" value="Ribonuclease Z/Hydroxyacylglutathione hydrolase-like"/>
    <property type="match status" value="1"/>
</dbReference>
<evidence type="ECO:0000256" key="9">
    <source>
        <dbReference type="ARBA" id="ARBA00023004"/>
    </source>
</evidence>
<dbReference type="CDD" id="cd07724">
    <property type="entry name" value="POD-like_MBL-fold"/>
    <property type="match status" value="1"/>
</dbReference>
<keyword evidence="9" id="KW-0408">Iron</keyword>
<evidence type="ECO:0000256" key="13">
    <source>
        <dbReference type="ARBA" id="ARBA00077964"/>
    </source>
</evidence>
<dbReference type="PANTHER" id="PTHR43084:SF1">
    <property type="entry name" value="PERSULFIDE DIOXYGENASE ETHE1, MITOCHONDRIAL"/>
    <property type="match status" value="1"/>
</dbReference>
<evidence type="ECO:0000256" key="7">
    <source>
        <dbReference type="ARBA" id="ARBA00022990"/>
    </source>
</evidence>
<evidence type="ECO:0000259" key="14">
    <source>
        <dbReference type="SMART" id="SM00849"/>
    </source>
</evidence>
<evidence type="ECO:0000313" key="16">
    <source>
        <dbReference type="Proteomes" id="UP001346149"/>
    </source>
</evidence>
<comment type="subcellular location">
    <subcellularLocation>
        <location evidence="2">Mitochondrion</location>
    </subcellularLocation>
</comment>
<dbReference type="InterPro" id="IPR036866">
    <property type="entry name" value="RibonucZ/Hydroxyglut_hydro"/>
</dbReference>
<keyword evidence="16" id="KW-1185">Reference proteome</keyword>
<name>A0AAN7N3X9_TRANT</name>
<keyword evidence="4" id="KW-0479">Metal-binding</keyword>
<dbReference type="GO" id="GO:0005739">
    <property type="term" value="C:mitochondrion"/>
    <property type="evidence" value="ECO:0007669"/>
    <property type="project" value="UniProtKB-SubCell"/>
</dbReference>
<reference evidence="15 16" key="1">
    <citation type="journal article" date="2023" name="Hortic Res">
        <title>Pangenome of water caltrop reveals structural variations and asymmetric subgenome divergence after allopolyploidization.</title>
        <authorList>
            <person name="Zhang X."/>
            <person name="Chen Y."/>
            <person name="Wang L."/>
            <person name="Yuan Y."/>
            <person name="Fang M."/>
            <person name="Shi L."/>
            <person name="Lu R."/>
            <person name="Comes H.P."/>
            <person name="Ma Y."/>
            <person name="Chen Y."/>
            <person name="Huang G."/>
            <person name="Zhou Y."/>
            <person name="Zheng Z."/>
            <person name="Qiu Y."/>
        </authorList>
    </citation>
    <scope>NUCLEOTIDE SEQUENCE [LARGE SCALE GENOMIC DNA]</scope>
    <source>
        <strain evidence="15">F231</strain>
    </source>
</reference>
<comment type="caution">
    <text evidence="15">The sequence shown here is derived from an EMBL/GenBank/DDBJ whole genome shotgun (WGS) entry which is preliminary data.</text>
</comment>
<evidence type="ECO:0000256" key="3">
    <source>
        <dbReference type="ARBA" id="ARBA00006759"/>
    </source>
</evidence>